<organism evidence="2 3">
    <name type="scientific">Gloeobacter morelensis MG652769</name>
    <dbReference type="NCBI Taxonomy" id="2781736"/>
    <lineage>
        <taxon>Bacteria</taxon>
        <taxon>Bacillati</taxon>
        <taxon>Cyanobacteriota</taxon>
        <taxon>Cyanophyceae</taxon>
        <taxon>Gloeobacterales</taxon>
        <taxon>Gloeobacteraceae</taxon>
        <taxon>Gloeobacter</taxon>
        <taxon>Gloeobacter morelensis</taxon>
    </lineage>
</organism>
<evidence type="ECO:0000313" key="2">
    <source>
        <dbReference type="EMBL" id="UFP97035.1"/>
    </source>
</evidence>
<dbReference type="EMBL" id="CP063845">
    <property type="protein sequence ID" value="UFP97035.1"/>
    <property type="molecule type" value="Genomic_DNA"/>
</dbReference>
<evidence type="ECO:0000256" key="1">
    <source>
        <dbReference type="SAM" id="Phobius"/>
    </source>
</evidence>
<evidence type="ECO:0000313" key="3">
    <source>
        <dbReference type="Proteomes" id="UP001054846"/>
    </source>
</evidence>
<feature type="transmembrane region" description="Helical" evidence="1">
    <location>
        <begin position="110"/>
        <end position="129"/>
    </location>
</feature>
<keyword evidence="1" id="KW-1133">Transmembrane helix</keyword>
<gene>
    <name evidence="2" type="ORF">ISF26_17310</name>
</gene>
<accession>A0ABY3PTK6</accession>
<keyword evidence="3" id="KW-1185">Reference proteome</keyword>
<protein>
    <submittedName>
        <fullName evidence="2">Uncharacterized protein</fullName>
    </submittedName>
</protein>
<keyword evidence="1" id="KW-0812">Transmembrane</keyword>
<feature type="transmembrane region" description="Helical" evidence="1">
    <location>
        <begin position="84"/>
        <end position="104"/>
    </location>
</feature>
<name>A0ABY3PTK6_9CYAN</name>
<proteinExistence type="predicted"/>
<reference evidence="2 3" key="1">
    <citation type="journal article" date="2021" name="Genome Biol. Evol.">
        <title>Complete Genome Sequencing of a Novel Gloeobacter Species from a Waterfall Cave in Mexico.</title>
        <authorList>
            <person name="Saw J.H."/>
            <person name="Cardona T."/>
            <person name="Montejano G."/>
        </authorList>
    </citation>
    <scope>NUCLEOTIDE SEQUENCE [LARGE SCALE GENOMIC DNA]</scope>
    <source>
        <strain evidence="2">MG652769</strain>
    </source>
</reference>
<dbReference type="Proteomes" id="UP001054846">
    <property type="component" value="Chromosome"/>
</dbReference>
<keyword evidence="1" id="KW-0472">Membrane</keyword>
<sequence length="134" mass="15185">MGRPVKPEKIDLQVEYPCPRCKRGRLQAIVLTEAFGCDRCSQIFGLSPDGLVLEQLSTSYPYKKAWQWTGGNWRDQNRSLTDNYFPFILVALALIPPVWLPLVLQSRSGLGALAITVVLTLIVLIFWLARRSRP</sequence>